<name>A0ABQ9IBH1_9NEOP</name>
<evidence type="ECO:0000313" key="2">
    <source>
        <dbReference type="Proteomes" id="UP001159363"/>
    </source>
</evidence>
<accession>A0ABQ9IBH1</accession>
<comment type="caution">
    <text evidence="1">The sequence shown here is derived from an EMBL/GenBank/DDBJ whole genome shotgun (WGS) entry which is preliminary data.</text>
</comment>
<reference evidence="1 2" key="1">
    <citation type="submission" date="2023-02" db="EMBL/GenBank/DDBJ databases">
        <title>LHISI_Scaffold_Assembly.</title>
        <authorList>
            <person name="Stuart O.P."/>
            <person name="Cleave R."/>
            <person name="Magrath M.J.L."/>
            <person name="Mikheyev A.S."/>
        </authorList>
    </citation>
    <scope>NUCLEOTIDE SEQUENCE [LARGE SCALE GENOMIC DNA]</scope>
    <source>
        <strain evidence="1">Daus_M_001</strain>
        <tissue evidence="1">Leg muscle</tissue>
    </source>
</reference>
<organism evidence="1 2">
    <name type="scientific">Dryococelus australis</name>
    <dbReference type="NCBI Taxonomy" id="614101"/>
    <lineage>
        <taxon>Eukaryota</taxon>
        <taxon>Metazoa</taxon>
        <taxon>Ecdysozoa</taxon>
        <taxon>Arthropoda</taxon>
        <taxon>Hexapoda</taxon>
        <taxon>Insecta</taxon>
        <taxon>Pterygota</taxon>
        <taxon>Neoptera</taxon>
        <taxon>Polyneoptera</taxon>
        <taxon>Phasmatodea</taxon>
        <taxon>Verophasmatodea</taxon>
        <taxon>Anareolatae</taxon>
        <taxon>Phasmatidae</taxon>
        <taxon>Eurycanthinae</taxon>
        <taxon>Dryococelus</taxon>
    </lineage>
</organism>
<gene>
    <name evidence="1" type="ORF">PR048_006592</name>
</gene>
<evidence type="ECO:0008006" key="3">
    <source>
        <dbReference type="Google" id="ProtNLM"/>
    </source>
</evidence>
<dbReference type="EMBL" id="JARBHB010000002">
    <property type="protein sequence ID" value="KAJ8893986.1"/>
    <property type="molecule type" value="Genomic_DNA"/>
</dbReference>
<keyword evidence="2" id="KW-1185">Reference proteome</keyword>
<protein>
    <recommendedName>
        <fullName evidence="3">Reverse transcriptase domain-containing protein</fullName>
    </recommendedName>
</protein>
<evidence type="ECO:0000313" key="1">
    <source>
        <dbReference type="EMBL" id="KAJ8893986.1"/>
    </source>
</evidence>
<dbReference type="Proteomes" id="UP001159363">
    <property type="component" value="Chromosome 2"/>
</dbReference>
<proteinExistence type="predicted"/>
<sequence>MNQRKVKSYRPITLLPVMGKMLEPLINRRLIEYINVVQGIHPKEYGFMKWKSTEMAVMDMVEQKADVALKKIEGWAERFKMDLSVEKINGILLKGNLKRNLVIRFWGRLIKRVTEMKYLGAILESRIAFHAHVRYVVNNGVVKFQRLRAVAPAN</sequence>